<evidence type="ECO:0000259" key="1">
    <source>
        <dbReference type="Pfam" id="PF24758"/>
    </source>
</evidence>
<gene>
    <name evidence="2" type="ORF">CTI12_AA196770</name>
</gene>
<dbReference type="InterPro" id="IPR050232">
    <property type="entry name" value="FBL13/AtMIF1-like"/>
</dbReference>
<dbReference type="Gene3D" id="3.80.10.10">
    <property type="entry name" value="Ribonuclease Inhibitor"/>
    <property type="match status" value="1"/>
</dbReference>
<comment type="caution">
    <text evidence="2">The sequence shown here is derived from an EMBL/GenBank/DDBJ whole genome shotgun (WGS) entry which is preliminary data.</text>
</comment>
<dbReference type="Proteomes" id="UP000245207">
    <property type="component" value="Unassembled WGS sequence"/>
</dbReference>
<dbReference type="SUPFAM" id="SSF52047">
    <property type="entry name" value="RNI-like"/>
    <property type="match status" value="1"/>
</dbReference>
<dbReference type="InterPro" id="IPR032675">
    <property type="entry name" value="LRR_dom_sf"/>
</dbReference>
<protein>
    <submittedName>
        <fullName evidence="2">F-box/RNI-like superfamily protein</fullName>
    </submittedName>
</protein>
<dbReference type="InterPro" id="IPR055411">
    <property type="entry name" value="LRR_FXL15/At3g58940/PEG3-like"/>
</dbReference>
<dbReference type="AlphaFoldDB" id="A0A2U1P3S4"/>
<feature type="domain" description="F-box/LRR-repeat protein 15/At3g58940/PEG3-like LRR" evidence="1">
    <location>
        <begin position="83"/>
        <end position="193"/>
    </location>
</feature>
<proteinExistence type="predicted"/>
<evidence type="ECO:0000313" key="2">
    <source>
        <dbReference type="EMBL" id="PWA80423.1"/>
    </source>
</evidence>
<keyword evidence="3" id="KW-1185">Reference proteome</keyword>
<organism evidence="2 3">
    <name type="scientific">Artemisia annua</name>
    <name type="common">Sweet wormwood</name>
    <dbReference type="NCBI Taxonomy" id="35608"/>
    <lineage>
        <taxon>Eukaryota</taxon>
        <taxon>Viridiplantae</taxon>
        <taxon>Streptophyta</taxon>
        <taxon>Embryophyta</taxon>
        <taxon>Tracheophyta</taxon>
        <taxon>Spermatophyta</taxon>
        <taxon>Magnoliopsida</taxon>
        <taxon>eudicotyledons</taxon>
        <taxon>Gunneridae</taxon>
        <taxon>Pentapetalae</taxon>
        <taxon>asterids</taxon>
        <taxon>campanulids</taxon>
        <taxon>Asterales</taxon>
        <taxon>Asteraceae</taxon>
        <taxon>Asteroideae</taxon>
        <taxon>Anthemideae</taxon>
        <taxon>Artemisiinae</taxon>
        <taxon>Artemisia</taxon>
    </lineage>
</organism>
<dbReference type="Pfam" id="PF24758">
    <property type="entry name" value="LRR_At5g56370"/>
    <property type="match status" value="1"/>
</dbReference>
<dbReference type="OrthoDB" id="1298252at2759"/>
<evidence type="ECO:0000313" key="3">
    <source>
        <dbReference type="Proteomes" id="UP000245207"/>
    </source>
</evidence>
<reference evidence="2 3" key="1">
    <citation type="journal article" date="2018" name="Mol. Plant">
        <title>The genome of Artemisia annua provides insight into the evolution of Asteraceae family and artemisinin biosynthesis.</title>
        <authorList>
            <person name="Shen Q."/>
            <person name="Zhang L."/>
            <person name="Liao Z."/>
            <person name="Wang S."/>
            <person name="Yan T."/>
            <person name="Shi P."/>
            <person name="Liu M."/>
            <person name="Fu X."/>
            <person name="Pan Q."/>
            <person name="Wang Y."/>
            <person name="Lv Z."/>
            <person name="Lu X."/>
            <person name="Zhang F."/>
            <person name="Jiang W."/>
            <person name="Ma Y."/>
            <person name="Chen M."/>
            <person name="Hao X."/>
            <person name="Li L."/>
            <person name="Tang Y."/>
            <person name="Lv G."/>
            <person name="Zhou Y."/>
            <person name="Sun X."/>
            <person name="Brodelius P.E."/>
            <person name="Rose J.K.C."/>
            <person name="Tang K."/>
        </authorList>
    </citation>
    <scope>NUCLEOTIDE SEQUENCE [LARGE SCALE GENOMIC DNA]</scope>
    <source>
        <strain evidence="3">cv. Huhao1</strain>
        <tissue evidence="2">Leaf</tissue>
    </source>
</reference>
<accession>A0A2U1P3S4</accession>
<dbReference type="EMBL" id="PKPP01001724">
    <property type="protein sequence ID" value="PWA80423.1"/>
    <property type="molecule type" value="Genomic_DNA"/>
</dbReference>
<dbReference type="SUPFAM" id="SSF81383">
    <property type="entry name" value="F-box domain"/>
    <property type="match status" value="1"/>
</dbReference>
<dbReference type="InterPro" id="IPR036047">
    <property type="entry name" value="F-box-like_dom_sf"/>
</dbReference>
<sequence length="249" mass="28486">MSCARKTIDRLSSLPEELHSHILSLMPTKDAVFELNKTSQVNKFRMHYVNWRVEGDIISKWISKVVALYVCELDIRVFNTDLRSMYNCKTLIKLRVHFSRMDYAFKGSPSSVNLPSLKTLEIVVGNRGCGSLFEFISGCPILENLSLEISTYCWKKDYNIKIPTLKRLNLKLSTYKLESTYNFCLNVPNLEYLSVDGFLCSFFEMEDLSSLVEKVVRSWNIYALRSIFHGSRVGALFASLNIQSSGSKG</sequence>
<dbReference type="PANTHER" id="PTHR31900">
    <property type="entry name" value="F-BOX/RNI SUPERFAMILY PROTEIN-RELATED"/>
    <property type="match status" value="1"/>
</dbReference>
<dbReference type="PANTHER" id="PTHR31900:SF31">
    <property type="entry name" value="F-BOX_LRR-REPEAT PROTEIN 13-LIKE"/>
    <property type="match status" value="1"/>
</dbReference>
<name>A0A2U1P3S4_ARTAN</name>